<evidence type="ECO:0000259" key="1">
    <source>
        <dbReference type="Pfam" id="PF18317"/>
    </source>
</evidence>
<dbReference type="EMBL" id="MN079826">
    <property type="protein sequence ID" value="QEA08091.1"/>
    <property type="molecule type" value="Genomic_DNA"/>
</dbReference>
<proteinExistence type="predicted"/>
<reference evidence="2" key="1">
    <citation type="submission" date="2019-06" db="EMBL/GenBank/DDBJ databases">
        <authorList>
            <person name="Murdoch R.W."/>
            <person name="Fathepure B."/>
        </authorList>
    </citation>
    <scope>NUCLEOTIDE SEQUENCE</scope>
</reference>
<dbReference type="Pfam" id="PF18317">
    <property type="entry name" value="SDH_C"/>
    <property type="match status" value="1"/>
</dbReference>
<accession>A0A5B8RHF3</accession>
<dbReference type="AlphaFoldDB" id="A0A5B8RHF3"/>
<dbReference type="Gene3D" id="3.40.50.720">
    <property type="entry name" value="NAD(P)-binding Rossmann-like Domain"/>
    <property type="match status" value="1"/>
</dbReference>
<gene>
    <name evidence="2" type="ORF">KBTEX_04461</name>
</gene>
<name>A0A5B8RHF3_9ZZZZ</name>
<organism evidence="2">
    <name type="scientific">uncultured organism</name>
    <dbReference type="NCBI Taxonomy" id="155900"/>
    <lineage>
        <taxon>unclassified sequences</taxon>
        <taxon>environmental samples</taxon>
    </lineage>
</organism>
<dbReference type="InterPro" id="IPR041121">
    <property type="entry name" value="SDH_C"/>
</dbReference>
<feature type="domain" description="SDH C-terminal" evidence="1">
    <location>
        <begin position="3"/>
        <end position="33"/>
    </location>
</feature>
<protein>
    <recommendedName>
        <fullName evidence="1">SDH C-terminal domain-containing protein</fullName>
    </recommendedName>
</protein>
<sequence length="38" mass="4413">MNGVDMFVNQGALAFNKWTEICPDRKRMKQTVLSLLEK</sequence>
<evidence type="ECO:0000313" key="2">
    <source>
        <dbReference type="EMBL" id="QEA08091.1"/>
    </source>
</evidence>